<evidence type="ECO:0000256" key="1">
    <source>
        <dbReference type="ARBA" id="ARBA00001947"/>
    </source>
</evidence>
<evidence type="ECO:0000313" key="13">
    <source>
        <dbReference type="EMBL" id="VFU39008.1"/>
    </source>
</evidence>
<comment type="subcellular location">
    <subcellularLocation>
        <location evidence="3">Plastid</location>
        <location evidence="3">Chloroplast stroma</location>
    </subcellularLocation>
</comment>
<dbReference type="SUPFAM" id="SSF51069">
    <property type="entry name" value="Carbonic anhydrase"/>
    <property type="match status" value="1"/>
</dbReference>
<dbReference type="GO" id="GO:0008270">
    <property type="term" value="F:zinc ion binding"/>
    <property type="evidence" value="ECO:0007669"/>
    <property type="project" value="UniProtKB-UniRule"/>
</dbReference>
<dbReference type="GO" id="GO:0009570">
    <property type="term" value="C:chloroplast stroma"/>
    <property type="evidence" value="ECO:0007669"/>
    <property type="project" value="UniProtKB-SubCell"/>
</dbReference>
<evidence type="ECO:0000256" key="2">
    <source>
        <dbReference type="ARBA" id="ARBA00002904"/>
    </source>
</evidence>
<evidence type="ECO:0000256" key="8">
    <source>
        <dbReference type="ARBA" id="ARBA00023239"/>
    </source>
</evidence>
<sequence length="308" mass="34026">MHVSRFRTSEVQSRAEPASLCKHLQGEGLQKSEMMMRAYLQIMSSQLSFSFISIALLFAVASARFGHQAPGSDLVFSYAGLNGPANWGSLNPKFSTCSSGKLQSPVNIIKNEAVENKKLTPLTRDYKLGKAILVNNGFNIGLLYEGNCGVLIIDGKNFTFKQMHWHSPSEHRIDGIQYAAELHLVHLSDSGTIAVVSMLYELGDADPFISKITKRLGDLAKDASAGYEEAHIPIGALDNKLLRKNTRKYYRYVGSLTVPPCTENVIWSVLGKVEALKAPLGAEFKMNARPLQSMNGRRVDLYDDKITN</sequence>
<dbReference type="EMBL" id="CAADRP010001447">
    <property type="protein sequence ID" value="VFU39008.1"/>
    <property type="molecule type" value="Genomic_DNA"/>
</dbReference>
<dbReference type="InterPro" id="IPR041891">
    <property type="entry name" value="Alpha_CA_prokaryot-like"/>
</dbReference>
<keyword evidence="11" id="KW-1133">Transmembrane helix</keyword>
<comment type="similarity">
    <text evidence="10">Belongs to the alpha-carbonic anhydrase family.</text>
</comment>
<feature type="transmembrane region" description="Helical" evidence="11">
    <location>
        <begin position="38"/>
        <end position="60"/>
    </location>
</feature>
<comment type="catalytic activity">
    <reaction evidence="9 10">
        <text>hydrogencarbonate + H(+) = CO2 + H2O</text>
        <dbReference type="Rhea" id="RHEA:10748"/>
        <dbReference type="ChEBI" id="CHEBI:15377"/>
        <dbReference type="ChEBI" id="CHEBI:15378"/>
        <dbReference type="ChEBI" id="CHEBI:16526"/>
        <dbReference type="ChEBI" id="CHEBI:17544"/>
        <dbReference type="EC" id="4.2.1.1"/>
    </reaction>
</comment>
<dbReference type="SMART" id="SM01057">
    <property type="entry name" value="Carb_anhydrase"/>
    <property type="match status" value="1"/>
</dbReference>
<evidence type="ECO:0000256" key="11">
    <source>
        <dbReference type="SAM" id="Phobius"/>
    </source>
</evidence>
<evidence type="ECO:0000256" key="6">
    <source>
        <dbReference type="ARBA" id="ARBA00022723"/>
    </source>
</evidence>
<dbReference type="InterPro" id="IPR023561">
    <property type="entry name" value="Carbonic_anhydrase_a-class"/>
</dbReference>
<keyword evidence="11" id="KW-0812">Transmembrane</keyword>
<dbReference type="GO" id="GO:0004089">
    <property type="term" value="F:carbonate dehydratase activity"/>
    <property type="evidence" value="ECO:0007669"/>
    <property type="project" value="UniProtKB-UniRule"/>
</dbReference>
<keyword evidence="11" id="KW-0472">Membrane</keyword>
<comment type="similarity">
    <text evidence="4">Belongs to the alpha-class carbonic anhydrase family.</text>
</comment>
<dbReference type="AlphaFoldDB" id="A0A6N2LDW5"/>
<evidence type="ECO:0000256" key="10">
    <source>
        <dbReference type="RuleBase" id="RU367011"/>
    </source>
</evidence>
<dbReference type="InterPro" id="IPR036398">
    <property type="entry name" value="CA_dom_sf"/>
</dbReference>
<dbReference type="InterPro" id="IPR001148">
    <property type="entry name" value="CA_dom"/>
</dbReference>
<dbReference type="PROSITE" id="PS00162">
    <property type="entry name" value="ALPHA_CA_1"/>
    <property type="match status" value="1"/>
</dbReference>
<evidence type="ECO:0000256" key="9">
    <source>
        <dbReference type="ARBA" id="ARBA00048348"/>
    </source>
</evidence>
<comment type="cofactor">
    <cofactor evidence="1 10">
        <name>Zn(2+)</name>
        <dbReference type="ChEBI" id="CHEBI:29105"/>
    </cofactor>
</comment>
<comment type="function">
    <text evidence="2 10">Reversible hydration of carbon dioxide.</text>
</comment>
<gene>
    <name evidence="13" type="ORF">SVIM_LOCUS214604</name>
</gene>
<keyword evidence="8 10" id="KW-0456">Lyase</keyword>
<name>A0A6N2LDW5_SALVM</name>
<reference evidence="13" key="1">
    <citation type="submission" date="2019-03" db="EMBL/GenBank/DDBJ databases">
        <authorList>
            <person name="Mank J."/>
            <person name="Almeida P."/>
        </authorList>
    </citation>
    <scope>NUCLEOTIDE SEQUENCE</scope>
    <source>
        <strain evidence="13">78183</strain>
    </source>
</reference>
<keyword evidence="7 10" id="KW-0862">Zinc</keyword>
<dbReference type="Gene3D" id="3.10.200.10">
    <property type="entry name" value="Alpha carbonic anhydrase"/>
    <property type="match status" value="1"/>
</dbReference>
<evidence type="ECO:0000256" key="4">
    <source>
        <dbReference type="ARBA" id="ARBA00006365"/>
    </source>
</evidence>
<accession>A0A6N2LDW5</accession>
<dbReference type="PANTHER" id="PTHR18952">
    <property type="entry name" value="CARBONIC ANHYDRASE"/>
    <property type="match status" value="1"/>
</dbReference>
<feature type="domain" description="Alpha-carbonic anhydrase" evidence="12">
    <location>
        <begin position="74"/>
        <end position="308"/>
    </location>
</feature>
<organism evidence="13">
    <name type="scientific">Salix viminalis</name>
    <name type="common">Common osier</name>
    <name type="synonym">Basket willow</name>
    <dbReference type="NCBI Taxonomy" id="40686"/>
    <lineage>
        <taxon>Eukaryota</taxon>
        <taxon>Viridiplantae</taxon>
        <taxon>Streptophyta</taxon>
        <taxon>Embryophyta</taxon>
        <taxon>Tracheophyta</taxon>
        <taxon>Spermatophyta</taxon>
        <taxon>Magnoliopsida</taxon>
        <taxon>eudicotyledons</taxon>
        <taxon>Gunneridae</taxon>
        <taxon>Pentapetalae</taxon>
        <taxon>rosids</taxon>
        <taxon>fabids</taxon>
        <taxon>Malpighiales</taxon>
        <taxon>Salicaceae</taxon>
        <taxon>Saliceae</taxon>
        <taxon>Salix</taxon>
    </lineage>
</organism>
<dbReference type="PROSITE" id="PS51144">
    <property type="entry name" value="ALPHA_CA_2"/>
    <property type="match status" value="1"/>
</dbReference>
<keyword evidence="6 10" id="KW-0479">Metal-binding</keyword>
<dbReference type="GO" id="GO:0006730">
    <property type="term" value="P:one-carbon metabolic process"/>
    <property type="evidence" value="ECO:0007669"/>
    <property type="project" value="TreeGrafter"/>
</dbReference>
<evidence type="ECO:0000256" key="7">
    <source>
        <dbReference type="ARBA" id="ARBA00022833"/>
    </source>
</evidence>
<dbReference type="PANTHER" id="PTHR18952:SF236">
    <property type="entry name" value="ALPHA CARBONIC ANHYDRASE 1, CHLOROPLASTIC"/>
    <property type="match status" value="1"/>
</dbReference>
<dbReference type="InterPro" id="IPR018338">
    <property type="entry name" value="Carbonic_anhydrase_a-class_CS"/>
</dbReference>
<dbReference type="Pfam" id="PF00194">
    <property type="entry name" value="Carb_anhydrase"/>
    <property type="match status" value="1"/>
</dbReference>
<proteinExistence type="inferred from homology"/>
<evidence type="ECO:0000259" key="12">
    <source>
        <dbReference type="PROSITE" id="PS51144"/>
    </source>
</evidence>
<dbReference type="CDD" id="cd03124">
    <property type="entry name" value="alpha_CA_prokaryotic_like"/>
    <property type="match status" value="1"/>
</dbReference>
<evidence type="ECO:0000256" key="3">
    <source>
        <dbReference type="ARBA" id="ARBA00004470"/>
    </source>
</evidence>
<evidence type="ECO:0000256" key="5">
    <source>
        <dbReference type="ARBA" id="ARBA00012925"/>
    </source>
</evidence>
<dbReference type="EC" id="4.2.1.1" evidence="5 10"/>
<protein>
    <recommendedName>
        <fullName evidence="5 10">Carbonic anhydrase</fullName>
        <ecNumber evidence="5 10">4.2.1.1</ecNumber>
    </recommendedName>
</protein>